<evidence type="ECO:0000313" key="1">
    <source>
        <dbReference type="EMBL" id="GMF38532.1"/>
    </source>
</evidence>
<dbReference type="Proteomes" id="UP001165083">
    <property type="component" value="Unassembled WGS sequence"/>
</dbReference>
<protein>
    <submittedName>
        <fullName evidence="1">Unnamed protein product</fullName>
    </submittedName>
</protein>
<accession>A0A9W6XHI6</accession>
<name>A0A9W6XHI6_9STRA</name>
<evidence type="ECO:0000313" key="2">
    <source>
        <dbReference type="Proteomes" id="UP001165083"/>
    </source>
</evidence>
<dbReference type="AlphaFoldDB" id="A0A9W6XHI6"/>
<comment type="caution">
    <text evidence="1">The sequence shown here is derived from an EMBL/GenBank/DDBJ whole genome shotgun (WGS) entry which is preliminary data.</text>
</comment>
<sequence>MVNFLVQEISVDVVFIDFVCGSDDLKTLLESRSEKVNTSNSESTLIWTPMESTVQVLKNLPSSSVALMGLPFSGGHSAVVIAKGLRMPNSNRKKVRIAAPAHPVWHCGENTEKMKNGTSPRCLSRTELGAVCYLLVTCYPRIVEREIKAFVYTKTLWSR</sequence>
<proteinExistence type="predicted"/>
<keyword evidence="2" id="KW-1185">Reference proteome</keyword>
<reference evidence="1" key="1">
    <citation type="submission" date="2023-04" db="EMBL/GenBank/DDBJ databases">
        <title>Phytophthora lilii NBRC 32176.</title>
        <authorList>
            <person name="Ichikawa N."/>
            <person name="Sato H."/>
            <person name="Tonouchi N."/>
        </authorList>
    </citation>
    <scope>NUCLEOTIDE SEQUENCE</scope>
    <source>
        <strain evidence="1">NBRC 32176</strain>
    </source>
</reference>
<gene>
    <name evidence="1" type="ORF">Plil01_001607600</name>
</gene>
<organism evidence="1 2">
    <name type="scientific">Phytophthora lilii</name>
    <dbReference type="NCBI Taxonomy" id="2077276"/>
    <lineage>
        <taxon>Eukaryota</taxon>
        <taxon>Sar</taxon>
        <taxon>Stramenopiles</taxon>
        <taxon>Oomycota</taxon>
        <taxon>Peronosporomycetes</taxon>
        <taxon>Peronosporales</taxon>
        <taxon>Peronosporaceae</taxon>
        <taxon>Phytophthora</taxon>
    </lineage>
</organism>
<dbReference type="EMBL" id="BSXW01001688">
    <property type="protein sequence ID" value="GMF38532.1"/>
    <property type="molecule type" value="Genomic_DNA"/>
</dbReference>